<organism evidence="5 6">
    <name type="scientific">Mycobacteroides abscessus</name>
    <dbReference type="NCBI Taxonomy" id="36809"/>
    <lineage>
        <taxon>Bacteria</taxon>
        <taxon>Bacillati</taxon>
        <taxon>Actinomycetota</taxon>
        <taxon>Actinomycetes</taxon>
        <taxon>Mycobacteriales</taxon>
        <taxon>Mycobacteriaceae</taxon>
        <taxon>Mycobacteroides</taxon>
    </lineage>
</organism>
<comment type="similarity">
    <text evidence="1 3">Belongs to the Nudix hydrolase family.</text>
</comment>
<evidence type="ECO:0000256" key="3">
    <source>
        <dbReference type="RuleBase" id="RU003476"/>
    </source>
</evidence>
<protein>
    <submittedName>
        <fullName evidence="5">Putative MutT/NUDIX-like protein</fullName>
    </submittedName>
</protein>
<dbReference type="AlphaFoldDB" id="A0A0U0ZQV9"/>
<proteinExistence type="inferred from homology"/>
<dbReference type="InterPro" id="IPR020476">
    <property type="entry name" value="Nudix_hydrolase"/>
</dbReference>
<gene>
    <name evidence="5" type="ORF">ERS075579_03906</name>
</gene>
<evidence type="ECO:0000256" key="1">
    <source>
        <dbReference type="ARBA" id="ARBA00005582"/>
    </source>
</evidence>
<dbReference type="PANTHER" id="PTHR43736:SF1">
    <property type="entry name" value="DIHYDRONEOPTERIN TRIPHOSPHATE DIPHOSPHATASE"/>
    <property type="match status" value="1"/>
</dbReference>
<evidence type="ECO:0000259" key="4">
    <source>
        <dbReference type="PROSITE" id="PS51462"/>
    </source>
</evidence>
<dbReference type="GO" id="GO:0016787">
    <property type="term" value="F:hydrolase activity"/>
    <property type="evidence" value="ECO:0007669"/>
    <property type="project" value="UniProtKB-KW"/>
</dbReference>
<name>A0A0U0ZQV9_9MYCO</name>
<dbReference type="PRINTS" id="PR00502">
    <property type="entry name" value="NUDIXFAMILY"/>
</dbReference>
<feature type="domain" description="Nudix hydrolase" evidence="4">
    <location>
        <begin position="4"/>
        <end position="124"/>
    </location>
</feature>
<dbReference type="PROSITE" id="PS00893">
    <property type="entry name" value="NUDIX_BOX"/>
    <property type="match status" value="1"/>
</dbReference>
<keyword evidence="2 3" id="KW-0378">Hydrolase</keyword>
<evidence type="ECO:0000313" key="5">
    <source>
        <dbReference type="EMBL" id="CPV65931.1"/>
    </source>
</evidence>
<dbReference type="Proteomes" id="UP000045782">
    <property type="component" value="Unassembled WGS sequence"/>
</dbReference>
<reference evidence="5 6" key="1">
    <citation type="submission" date="2015-03" db="EMBL/GenBank/DDBJ databases">
        <authorList>
            <person name="Murphy D."/>
        </authorList>
    </citation>
    <scope>NUCLEOTIDE SEQUENCE [LARGE SCALE GENOMIC DNA]</scope>
    <source>
        <strain evidence="5 6">PAP088</strain>
    </source>
</reference>
<dbReference type="Gene3D" id="3.90.79.10">
    <property type="entry name" value="Nucleoside Triphosphate Pyrophosphohydrolase"/>
    <property type="match status" value="1"/>
</dbReference>
<evidence type="ECO:0000313" key="6">
    <source>
        <dbReference type="Proteomes" id="UP000045782"/>
    </source>
</evidence>
<dbReference type="SUPFAM" id="SSF55811">
    <property type="entry name" value="Nudix"/>
    <property type="match status" value="1"/>
</dbReference>
<dbReference type="EMBL" id="CSWP01000009">
    <property type="protein sequence ID" value="CPV65931.1"/>
    <property type="molecule type" value="Genomic_DNA"/>
</dbReference>
<dbReference type="Pfam" id="PF00293">
    <property type="entry name" value="NUDIX"/>
    <property type="match status" value="1"/>
</dbReference>
<dbReference type="InterPro" id="IPR020084">
    <property type="entry name" value="NUDIX_hydrolase_CS"/>
</dbReference>
<dbReference type="PANTHER" id="PTHR43736">
    <property type="entry name" value="ADP-RIBOSE PYROPHOSPHATASE"/>
    <property type="match status" value="1"/>
</dbReference>
<dbReference type="RefSeq" id="WP_052618949.1">
    <property type="nucleotide sequence ID" value="NZ_CSWP01000009.1"/>
</dbReference>
<accession>A0A0U0ZQV9</accession>
<dbReference type="InterPro" id="IPR015797">
    <property type="entry name" value="NUDIX_hydrolase-like_dom_sf"/>
</dbReference>
<dbReference type="PROSITE" id="PS51462">
    <property type="entry name" value="NUDIX"/>
    <property type="match status" value="1"/>
</dbReference>
<evidence type="ECO:0000256" key="2">
    <source>
        <dbReference type="ARBA" id="ARBA00022801"/>
    </source>
</evidence>
<dbReference type="InterPro" id="IPR000086">
    <property type="entry name" value="NUDIX_hydrolase_dom"/>
</dbReference>
<sequence length="140" mass="15591">MNTNFSVSVAGIVIDHDNVLIIQRADNLTWEPPGGVLEQGETFIEGVRREVFEETGVIVDVHELTGCYLNITKHVVALVFWCTPQAGEPRPSAESLAVQWVRADEAVRRLSPVFAIRVTDALQPSRWPAVRHHDGIVLIE</sequence>